<dbReference type="EMBL" id="JAUYVI010000002">
    <property type="protein sequence ID" value="MDQ7246927.1"/>
    <property type="molecule type" value="Genomic_DNA"/>
</dbReference>
<gene>
    <name evidence="6" type="ORF">Q8A70_04595</name>
</gene>
<evidence type="ECO:0000259" key="5">
    <source>
        <dbReference type="Pfam" id="PF01464"/>
    </source>
</evidence>
<name>A0ABU0YI83_9PROT</name>
<dbReference type="InterPro" id="IPR008939">
    <property type="entry name" value="Lytic_TGlycosylase_superhlx_U"/>
</dbReference>
<comment type="similarity">
    <text evidence="2">Belongs to the virb1 family.</text>
</comment>
<keyword evidence="3" id="KW-0732">Signal</keyword>
<dbReference type="SUPFAM" id="SSF48435">
    <property type="entry name" value="Bacterial muramidases"/>
    <property type="match status" value="1"/>
</dbReference>
<evidence type="ECO:0000256" key="2">
    <source>
        <dbReference type="ARBA" id="ARBA00009387"/>
    </source>
</evidence>
<dbReference type="PROSITE" id="PS00922">
    <property type="entry name" value="TRANSGLYCOSYLASE"/>
    <property type="match status" value="1"/>
</dbReference>
<evidence type="ECO:0000313" key="6">
    <source>
        <dbReference type="EMBL" id="MDQ7246927.1"/>
    </source>
</evidence>
<dbReference type="InterPro" id="IPR023346">
    <property type="entry name" value="Lysozyme-like_dom_sf"/>
</dbReference>
<proteinExistence type="inferred from homology"/>
<protein>
    <submittedName>
        <fullName evidence="6">Lytic transglycosylase domain-containing protein</fullName>
    </submittedName>
</protein>
<comment type="similarity">
    <text evidence="1">Belongs to the transglycosylase Slt family.</text>
</comment>
<evidence type="ECO:0000313" key="7">
    <source>
        <dbReference type="Proteomes" id="UP001230156"/>
    </source>
</evidence>
<dbReference type="CDD" id="cd13401">
    <property type="entry name" value="Slt70-like"/>
    <property type="match status" value="1"/>
</dbReference>
<dbReference type="RefSeq" id="WP_379954343.1">
    <property type="nucleotide sequence ID" value="NZ_JAUYVI010000002.1"/>
</dbReference>
<dbReference type="Pfam" id="PF01464">
    <property type="entry name" value="SLT"/>
    <property type="match status" value="1"/>
</dbReference>
<dbReference type="PANTHER" id="PTHR37423">
    <property type="entry name" value="SOLUBLE LYTIC MUREIN TRANSGLYCOSYLASE-RELATED"/>
    <property type="match status" value="1"/>
</dbReference>
<reference evidence="7" key="1">
    <citation type="submission" date="2023-08" db="EMBL/GenBank/DDBJ databases">
        <title>Rhodospirillaceae gen. nov., a novel taxon isolated from the Yangtze River Yuezi River estuary sludge.</title>
        <authorList>
            <person name="Ruan L."/>
        </authorList>
    </citation>
    <scope>NUCLEOTIDE SEQUENCE [LARGE SCALE GENOMIC DNA]</scope>
    <source>
        <strain evidence="7">R-7</strain>
    </source>
</reference>
<dbReference type="Gene3D" id="1.25.20.10">
    <property type="entry name" value="Bacterial muramidases"/>
    <property type="match status" value="1"/>
</dbReference>
<sequence>MLLTASVAVGQPAWAQEATAALPGDDFTAGSRSSLPEPLEQIDADRYRQIFKLQAAGDYRGADALIADLTDQSLLGHVLADRYLSRAYKTSPKELSDWLKQYAGQPDAEQVYQLALRKGAENPAKPKASITRTGSPDEASTADSGYWQEGLENWRSKRFTAAAEDFTKAAGLKNTSSWDRAASAFWAARSFLRAQRPEQVSHWLKEASKYPRTFYGQLAQRALGIDPSYDWTVHDLSGNDAAKLMRSGAGKRALALIQVGEISAAEKELLILADTSEGDLDPALMAVSQAGGLPSLALKVGGRRLLKSDEFIDAAMYPLPGWTPRTGYTVDRALIFAIMRQESGFNPNATSQAGAVGLMQLMPDTAKLVSGEKKPELRDPEISIAIGQKYVASLLKTDTVGNNLFMLAAAYNAGPGNLQKWKSASRHVDDDPLFFIETMPSRETRLFIERVMANYWIYQNRLGQSTATLDAVASGASPIYDRQDEKVTTASN</sequence>
<dbReference type="InterPro" id="IPR000189">
    <property type="entry name" value="Transglyc_AS"/>
</dbReference>
<dbReference type="Proteomes" id="UP001230156">
    <property type="component" value="Unassembled WGS sequence"/>
</dbReference>
<dbReference type="SUPFAM" id="SSF53955">
    <property type="entry name" value="Lysozyme-like"/>
    <property type="match status" value="1"/>
</dbReference>
<organism evidence="6 7">
    <name type="scientific">Dongia sedimenti</name>
    <dbReference type="NCBI Taxonomy" id="3064282"/>
    <lineage>
        <taxon>Bacteria</taxon>
        <taxon>Pseudomonadati</taxon>
        <taxon>Pseudomonadota</taxon>
        <taxon>Alphaproteobacteria</taxon>
        <taxon>Rhodospirillales</taxon>
        <taxon>Dongiaceae</taxon>
        <taxon>Dongia</taxon>
    </lineage>
</organism>
<feature type="domain" description="Transglycosylase SLT" evidence="5">
    <location>
        <begin position="327"/>
        <end position="431"/>
    </location>
</feature>
<dbReference type="Gene3D" id="1.10.530.10">
    <property type="match status" value="1"/>
</dbReference>
<evidence type="ECO:0000256" key="4">
    <source>
        <dbReference type="SAM" id="MobiDB-lite"/>
    </source>
</evidence>
<keyword evidence="7" id="KW-1185">Reference proteome</keyword>
<evidence type="ECO:0000256" key="1">
    <source>
        <dbReference type="ARBA" id="ARBA00007734"/>
    </source>
</evidence>
<evidence type="ECO:0000256" key="3">
    <source>
        <dbReference type="ARBA" id="ARBA00022729"/>
    </source>
</evidence>
<dbReference type="PANTHER" id="PTHR37423:SF2">
    <property type="entry name" value="MEMBRANE-BOUND LYTIC MUREIN TRANSGLYCOSYLASE C"/>
    <property type="match status" value="1"/>
</dbReference>
<comment type="caution">
    <text evidence="6">The sequence shown here is derived from an EMBL/GenBank/DDBJ whole genome shotgun (WGS) entry which is preliminary data.</text>
</comment>
<feature type="region of interest" description="Disordered" evidence="4">
    <location>
        <begin position="120"/>
        <end position="143"/>
    </location>
</feature>
<accession>A0ABU0YI83</accession>
<dbReference type="InterPro" id="IPR008258">
    <property type="entry name" value="Transglycosylase_SLT_dom_1"/>
</dbReference>